<proteinExistence type="predicted"/>
<evidence type="ECO:0000313" key="2">
    <source>
        <dbReference type="Proteomes" id="UP001521150"/>
    </source>
</evidence>
<gene>
    <name evidence="1" type="ORF">LWC34_47480</name>
</gene>
<reference evidence="1 2" key="1">
    <citation type="submission" date="2021-12" db="EMBL/GenBank/DDBJ databases">
        <title>Genome sequence of Kibdelosporangium philippinense ATCC 49844.</title>
        <authorList>
            <person name="Fedorov E.A."/>
            <person name="Omeragic M."/>
            <person name="Shalygina K.F."/>
            <person name="Maclea K.S."/>
        </authorList>
    </citation>
    <scope>NUCLEOTIDE SEQUENCE [LARGE SCALE GENOMIC DNA]</scope>
    <source>
        <strain evidence="1 2">ATCC 49844</strain>
    </source>
</reference>
<comment type="caution">
    <text evidence="1">The sequence shown here is derived from an EMBL/GenBank/DDBJ whole genome shotgun (WGS) entry which is preliminary data.</text>
</comment>
<keyword evidence="2" id="KW-1185">Reference proteome</keyword>
<organism evidence="1 2">
    <name type="scientific">Kibdelosporangium philippinense</name>
    <dbReference type="NCBI Taxonomy" id="211113"/>
    <lineage>
        <taxon>Bacteria</taxon>
        <taxon>Bacillati</taxon>
        <taxon>Actinomycetota</taxon>
        <taxon>Actinomycetes</taxon>
        <taxon>Pseudonocardiales</taxon>
        <taxon>Pseudonocardiaceae</taxon>
        <taxon>Kibdelosporangium</taxon>
    </lineage>
</organism>
<evidence type="ECO:0000313" key="1">
    <source>
        <dbReference type="EMBL" id="MCE7010398.1"/>
    </source>
</evidence>
<protein>
    <submittedName>
        <fullName evidence="1">Uncharacterized protein</fullName>
    </submittedName>
</protein>
<dbReference type="EMBL" id="JAJVCN010000004">
    <property type="protein sequence ID" value="MCE7010398.1"/>
    <property type="molecule type" value="Genomic_DNA"/>
</dbReference>
<accession>A0ABS8ZVF5</accession>
<dbReference type="RefSeq" id="WP_233732119.1">
    <property type="nucleotide sequence ID" value="NZ_JAJVCN010000004.1"/>
</dbReference>
<name>A0ABS8ZVF5_9PSEU</name>
<dbReference type="Proteomes" id="UP001521150">
    <property type="component" value="Unassembled WGS sequence"/>
</dbReference>
<sequence length="315" mass="34592">MKVFVSSEHEELPAMVHALGHQISPLAYADVYLFTSRGADQNFDEATRLGIPIIGFRQAGAAGNGQFAEFSSVPDLLVKVVTALRNVPAKREPLVWQPLSRVRSHSGLLMSQEQWSRVTLALHVIQVNALKYTAAQVRDLPDRMVRAIRESGLVADADELVQRIEYYETTVSCPSALAEPGGFGGARMAVNADMAAWEILPTGGRAHIAFIDEDSATAILTRLVGLIGRLTTNTEQVVPVVELKPLKNLGLGDPATMFALENFPRPHQWNHDSITSNGDEALTAPALATNAPEVARELALQLLDRLRRTENWRRY</sequence>